<dbReference type="Proteomes" id="UP000011760">
    <property type="component" value="Chromosome"/>
</dbReference>
<dbReference type="AlphaFoldDB" id="M1USJ2"/>
<organism evidence="1 2">
    <name type="scientific">Corynebacterium callunae DSM 20147</name>
    <dbReference type="NCBI Taxonomy" id="1121353"/>
    <lineage>
        <taxon>Bacteria</taxon>
        <taxon>Bacillati</taxon>
        <taxon>Actinomycetota</taxon>
        <taxon>Actinomycetes</taxon>
        <taxon>Mycobacteriales</taxon>
        <taxon>Corynebacteriaceae</taxon>
        <taxon>Corynebacterium</taxon>
    </lineage>
</organism>
<proteinExistence type="predicted"/>
<reference evidence="1 2" key="1">
    <citation type="submission" date="2013-02" db="EMBL/GenBank/DDBJ databases">
        <title>The complete genome sequence of Corynebacterium callunae DSM 20147.</title>
        <authorList>
            <person name="Ruckert C."/>
            <person name="Albersmeier A."/>
            <person name="Kalinowski J."/>
        </authorList>
    </citation>
    <scope>NUCLEOTIDE SEQUENCE [LARGE SCALE GENOMIC DNA]</scope>
    <source>
        <strain evidence="1 2">DSM 20147</strain>
    </source>
</reference>
<evidence type="ECO:0000313" key="1">
    <source>
        <dbReference type="EMBL" id="AGG66092.1"/>
    </source>
</evidence>
<name>M1USJ2_9CORY</name>
<dbReference type="KEGG" id="ccn:H924_03210"/>
<keyword evidence="2" id="KW-1185">Reference proteome</keyword>
<dbReference type="HOGENOM" id="CLU_013985_33_0_11"/>
<protein>
    <submittedName>
        <fullName evidence="1">Uncharacterized protein</fullName>
    </submittedName>
</protein>
<dbReference type="STRING" id="1121353.H924_03210"/>
<dbReference type="PATRIC" id="fig|1121353.3.peg.663"/>
<dbReference type="eggNOG" id="COG1670">
    <property type="taxonomic scope" value="Bacteria"/>
</dbReference>
<accession>M1USJ2</accession>
<dbReference type="EMBL" id="CP004354">
    <property type="protein sequence ID" value="AGG66092.1"/>
    <property type="molecule type" value="Genomic_DNA"/>
</dbReference>
<evidence type="ECO:0000313" key="2">
    <source>
        <dbReference type="Proteomes" id="UP000011760"/>
    </source>
</evidence>
<gene>
    <name evidence="1" type="ORF">H924_03210</name>
</gene>
<sequence>MRNFDCAPPFLVKLPPMEPMDLNGGRFYARNLLADDRINDIPALSAALDTEVDAEFVAEAKRKWEADEEYTWAVCEQTNVEMLVFARLNPTSGTLELFPTADLTTVLPNDPILEPVTIGDAQRVGKDTISRWAQGFLGMDIKPA</sequence>